<dbReference type="RefSeq" id="WP_284719215.1">
    <property type="nucleotide sequence ID" value="NZ_PGFT01000001.1"/>
</dbReference>
<dbReference type="Pfam" id="PF08212">
    <property type="entry name" value="Lipocalin_2"/>
    <property type="match status" value="1"/>
</dbReference>
<evidence type="ECO:0000313" key="5">
    <source>
        <dbReference type="Proteomes" id="UP001243298"/>
    </source>
</evidence>
<evidence type="ECO:0000256" key="1">
    <source>
        <dbReference type="SAM" id="MobiDB-lite"/>
    </source>
</evidence>
<organism evidence="4 5">
    <name type="scientific">Psychrobacter pocilloporae</name>
    <dbReference type="NCBI Taxonomy" id="1775882"/>
    <lineage>
        <taxon>Bacteria</taxon>
        <taxon>Pseudomonadati</taxon>
        <taxon>Pseudomonadota</taxon>
        <taxon>Gammaproteobacteria</taxon>
        <taxon>Moraxellales</taxon>
        <taxon>Moraxellaceae</taxon>
        <taxon>Psychrobacter</taxon>
    </lineage>
</organism>
<sequence length="397" mass="43916">MKTNKLPDSAWTDSQAAGSQSQQTIQSNSYNNGRHAQQTINASNDANYSHKKLSNENLNGEYSHHLADDMSSQDSYFGYKSADKSLTKVKESAMSNSKNSQHLKNNDKEQFNIANGYKRSATLNKDEPLISELVDDQASNLQDSTKQILDTSSTTINSSYKDIPERIFMNGLIKHTGIALAIIIPLAAFSAYAATPPINMATTSNMQDNVMSEKITTDMLSVKPNDIIYKPASTPTTVDSVDLNEYAGTWYEIGRLPMYFQRKCAGDVTANYTQKTDGSGIVVTNKCVSEGGSGITAEGLAKPVDESGSKLKVTFLPKWIRWIPVGRADYWVLARDADYKTALVGTPDKKYLWLLARSPNISQETYTKYRQVAQQQGYDLKEFTLTSQSNQTVNLAP</sequence>
<dbReference type="Gene3D" id="2.40.128.20">
    <property type="match status" value="1"/>
</dbReference>
<dbReference type="EMBL" id="PGFT01000001">
    <property type="protein sequence ID" value="MDH4904402.1"/>
    <property type="molecule type" value="Genomic_DNA"/>
</dbReference>
<feature type="region of interest" description="Disordered" evidence="1">
    <location>
        <begin position="1"/>
        <end position="28"/>
    </location>
</feature>
<evidence type="ECO:0000259" key="3">
    <source>
        <dbReference type="Pfam" id="PF08212"/>
    </source>
</evidence>
<accession>A0ABT6IRE9</accession>
<evidence type="ECO:0000313" key="4">
    <source>
        <dbReference type="EMBL" id="MDH4904402.1"/>
    </source>
</evidence>
<protein>
    <submittedName>
        <fullName evidence="4">Lipocalin</fullName>
    </submittedName>
</protein>
<comment type="caution">
    <text evidence="4">The sequence shown here is derived from an EMBL/GenBank/DDBJ whole genome shotgun (WGS) entry which is preliminary data.</text>
</comment>
<keyword evidence="2" id="KW-0812">Transmembrane</keyword>
<feature type="transmembrane region" description="Helical" evidence="2">
    <location>
        <begin position="176"/>
        <end position="194"/>
    </location>
</feature>
<evidence type="ECO:0000256" key="2">
    <source>
        <dbReference type="SAM" id="Phobius"/>
    </source>
</evidence>
<feature type="domain" description="Lipocalin/cytosolic fatty-acid binding" evidence="3">
    <location>
        <begin position="241"/>
        <end position="387"/>
    </location>
</feature>
<dbReference type="SUPFAM" id="SSF50814">
    <property type="entry name" value="Lipocalins"/>
    <property type="match status" value="1"/>
</dbReference>
<dbReference type="InterPro" id="IPR047202">
    <property type="entry name" value="Lipocalin_Blc-like_dom"/>
</dbReference>
<dbReference type="CDD" id="cd19438">
    <property type="entry name" value="lipocalin_Blc-like"/>
    <property type="match status" value="1"/>
</dbReference>
<dbReference type="InterPro" id="IPR022272">
    <property type="entry name" value="Lipocalin_CS"/>
</dbReference>
<keyword evidence="5" id="KW-1185">Reference proteome</keyword>
<dbReference type="InterPro" id="IPR000566">
    <property type="entry name" value="Lipocln_cytosolic_FA-bd_dom"/>
</dbReference>
<proteinExistence type="predicted"/>
<dbReference type="PANTHER" id="PTHR10612:SF34">
    <property type="entry name" value="APOLIPOPROTEIN D"/>
    <property type="match status" value="1"/>
</dbReference>
<gene>
    <name evidence="4" type="ORF">CUR83_04865</name>
</gene>
<dbReference type="PANTHER" id="PTHR10612">
    <property type="entry name" value="APOLIPOPROTEIN D"/>
    <property type="match status" value="1"/>
</dbReference>
<feature type="compositionally biased region" description="Polar residues" evidence="1">
    <location>
        <begin position="11"/>
        <end position="28"/>
    </location>
</feature>
<dbReference type="PROSITE" id="PS00213">
    <property type="entry name" value="LIPOCALIN"/>
    <property type="match status" value="1"/>
</dbReference>
<reference evidence="4 5" key="1">
    <citation type="submission" date="2017-11" db="EMBL/GenBank/DDBJ databases">
        <title>Whole genome sequencing of Psychrobacter pocilloporae S6-60T(=JCM 31058T=LMG 29157T).</title>
        <authorList>
            <person name="Das S.K."/>
        </authorList>
    </citation>
    <scope>NUCLEOTIDE SEQUENCE [LARGE SCALE GENOMIC DNA]</scope>
    <source>
        <strain evidence="4 5">S6-60</strain>
    </source>
</reference>
<dbReference type="Proteomes" id="UP001243298">
    <property type="component" value="Unassembled WGS sequence"/>
</dbReference>
<name>A0ABT6IRE9_9GAMM</name>
<keyword evidence="2" id="KW-1133">Transmembrane helix</keyword>
<dbReference type="InterPro" id="IPR012674">
    <property type="entry name" value="Calycin"/>
</dbReference>
<keyword evidence="2" id="KW-0472">Membrane</keyword>